<sequence>MAGPGGRYCLGAPLARIELQAVFTQLVTRLPTLRLADAVEELTMRRDTLTGGLAELPVRW</sequence>
<evidence type="ECO:0000313" key="2">
    <source>
        <dbReference type="EMBL" id="GAA2622416.1"/>
    </source>
</evidence>
<accession>A0ABN3QC22</accession>
<evidence type="ECO:0008006" key="4">
    <source>
        <dbReference type="Google" id="ProtNLM"/>
    </source>
</evidence>
<dbReference type="EMBL" id="BAAASJ010000007">
    <property type="protein sequence ID" value="GAA2622416.1"/>
    <property type="molecule type" value="Genomic_DNA"/>
</dbReference>
<dbReference type="SUPFAM" id="SSF48264">
    <property type="entry name" value="Cytochrome P450"/>
    <property type="match status" value="1"/>
</dbReference>
<evidence type="ECO:0000256" key="1">
    <source>
        <dbReference type="ARBA" id="ARBA00010617"/>
    </source>
</evidence>
<dbReference type="Gene3D" id="1.10.630.10">
    <property type="entry name" value="Cytochrome P450"/>
    <property type="match status" value="1"/>
</dbReference>
<evidence type="ECO:0000313" key="3">
    <source>
        <dbReference type="Proteomes" id="UP001500151"/>
    </source>
</evidence>
<organism evidence="2 3">
    <name type="scientific">Streptomyces vastus</name>
    <dbReference type="NCBI Taxonomy" id="285451"/>
    <lineage>
        <taxon>Bacteria</taxon>
        <taxon>Bacillati</taxon>
        <taxon>Actinomycetota</taxon>
        <taxon>Actinomycetes</taxon>
        <taxon>Kitasatosporales</taxon>
        <taxon>Streptomycetaceae</taxon>
        <taxon>Streptomyces</taxon>
    </lineage>
</organism>
<reference evidence="2 3" key="1">
    <citation type="journal article" date="2019" name="Int. J. Syst. Evol. Microbiol.">
        <title>The Global Catalogue of Microorganisms (GCM) 10K type strain sequencing project: providing services to taxonomists for standard genome sequencing and annotation.</title>
        <authorList>
            <consortium name="The Broad Institute Genomics Platform"/>
            <consortium name="The Broad Institute Genome Sequencing Center for Infectious Disease"/>
            <person name="Wu L."/>
            <person name="Ma J."/>
        </authorList>
    </citation>
    <scope>NUCLEOTIDE SEQUENCE [LARGE SCALE GENOMIC DNA]</scope>
    <source>
        <strain evidence="2 3">JCM 4524</strain>
    </source>
</reference>
<comment type="similarity">
    <text evidence="1">Belongs to the cytochrome P450 family.</text>
</comment>
<proteinExistence type="inferred from homology"/>
<gene>
    <name evidence="2" type="ORF">GCM10010307_06900</name>
</gene>
<dbReference type="PANTHER" id="PTHR46696">
    <property type="entry name" value="P450, PUTATIVE (EUROFUNG)-RELATED"/>
    <property type="match status" value="1"/>
</dbReference>
<dbReference type="Proteomes" id="UP001500151">
    <property type="component" value="Unassembled WGS sequence"/>
</dbReference>
<name>A0ABN3QC22_9ACTN</name>
<dbReference type="InterPro" id="IPR036396">
    <property type="entry name" value="Cyt_P450_sf"/>
</dbReference>
<dbReference type="PANTHER" id="PTHR46696:SF6">
    <property type="entry name" value="P450, PUTATIVE (EUROFUNG)-RELATED"/>
    <property type="match status" value="1"/>
</dbReference>
<comment type="caution">
    <text evidence="2">The sequence shown here is derived from an EMBL/GenBank/DDBJ whole genome shotgun (WGS) entry which is preliminary data.</text>
</comment>
<keyword evidence="3" id="KW-1185">Reference proteome</keyword>
<protein>
    <recommendedName>
        <fullName evidence="4">Cytochrome P450</fullName>
    </recommendedName>
</protein>